<reference evidence="5" key="1">
    <citation type="submission" date="2016-10" db="EMBL/GenBank/DDBJ databases">
        <authorList>
            <person name="Varghese N."/>
            <person name="Submissions S."/>
        </authorList>
    </citation>
    <scope>NUCLEOTIDE SEQUENCE [LARGE SCALE GENOMIC DNA]</scope>
    <source>
        <strain evidence="5">DSM 19482</strain>
    </source>
</reference>
<dbReference type="InterPro" id="IPR001375">
    <property type="entry name" value="Peptidase_S9_cat"/>
</dbReference>
<name>A0A1U7PT25_9FLAO</name>
<evidence type="ECO:0000256" key="2">
    <source>
        <dbReference type="SAM" id="SignalP"/>
    </source>
</evidence>
<dbReference type="OrthoDB" id="9812921at2"/>
<dbReference type="Pfam" id="PF00326">
    <property type="entry name" value="Peptidase_S9"/>
    <property type="match status" value="1"/>
</dbReference>
<dbReference type="EMBL" id="FTPU01000005">
    <property type="protein sequence ID" value="SIT96079.1"/>
    <property type="molecule type" value="Genomic_DNA"/>
</dbReference>
<dbReference type="Gene3D" id="3.40.50.1820">
    <property type="entry name" value="alpha/beta hydrolase"/>
    <property type="match status" value="1"/>
</dbReference>
<keyword evidence="5" id="KW-1185">Reference proteome</keyword>
<gene>
    <name evidence="4" type="ORF">SAMN05660493_00751</name>
</gene>
<organism evidence="4 5">
    <name type="scientific">Epilithonimonas bovis DSM 19482</name>
    <dbReference type="NCBI Taxonomy" id="1121284"/>
    <lineage>
        <taxon>Bacteria</taxon>
        <taxon>Pseudomonadati</taxon>
        <taxon>Bacteroidota</taxon>
        <taxon>Flavobacteriia</taxon>
        <taxon>Flavobacteriales</taxon>
        <taxon>Weeksellaceae</taxon>
        <taxon>Chryseobacterium group</taxon>
        <taxon>Epilithonimonas</taxon>
    </lineage>
</organism>
<keyword evidence="1" id="KW-0378">Hydrolase</keyword>
<feature type="signal peptide" evidence="2">
    <location>
        <begin position="1"/>
        <end position="22"/>
    </location>
</feature>
<dbReference type="InterPro" id="IPR029058">
    <property type="entry name" value="AB_hydrolase_fold"/>
</dbReference>
<dbReference type="STRING" id="1121284.SAMN05660493_00751"/>
<evidence type="ECO:0000313" key="4">
    <source>
        <dbReference type="EMBL" id="SIT96079.1"/>
    </source>
</evidence>
<dbReference type="Proteomes" id="UP000187261">
    <property type="component" value="Unassembled WGS sequence"/>
</dbReference>
<dbReference type="GO" id="GO:0006508">
    <property type="term" value="P:proteolysis"/>
    <property type="evidence" value="ECO:0007669"/>
    <property type="project" value="InterPro"/>
</dbReference>
<sequence>MVIRIRFICLIFITLPLCSVFAQDVPQIDSLDQWLSKFKELRLEGISSDGKWVGVKKMSAFKDGSLEILSTYKSFVPIKLSGTSKVVFLKNSKLLSYGNGNLSLHDLRKGKVKSYEKIKQHNVLNNRKEYVVLDSTSHLSLYNLDGERLSYIDRVKRYISDENEIIYAEQNDEGSRLVLKMVGNQVTTVYSTAHIIERMELSEFKTYFLIFEKMKLSDLRRVVVIDKETDAVCYPLGSGFTRQGYSTVQEVKGRELAIIKVVNQKRNEPSYLDMYYSNDQDLKSVMMRKTSAEEYWLWNNKTKNAEKFNLAANRSICDIGSATQFLNFNGNELRDYTYHRPLLNMSLYNIETKQNFCIGTIEPELAASEDGRYLLYRLEDESWEILDSSTKQRRAILNRAIRNPVFTIDNSFIFFESDNGLLQYNLKNGHFTPLTIAKGMRVRIVNSEKSYLITGYNIYRSTIMQDKPLIVETQDPLAGEVSYLLIKNSKVIRTVLRSENQISFFLYSDQLDRYCWLEENYNLPPIVKISDGNGKSKEIFGIYDDKEAKTIRQKIITYGLSSGAKLKGLLYYPQHFDPSRKYPMIVHIYQIQSSNNKNFLRASYDALGFNIRILLEKGYFVYLPDLITDERGPGISGLDCINRALDAVRDIANIDFSKLGLIGHSFGGYLTNFISTRSDRFAAYISGSGVSDIIQSYYSLNRNFPGPHYWQLETGQYHILSSFADNKKIFFDNNPIYNADNLCAPILLWTGKADENVVPENTMSLYLSFKRYKKDVIALLYDKSGHTLTDITEKKDFNRRALDWWDYFLKNKNDISWINKQMKKGCY</sequence>
<dbReference type="PANTHER" id="PTHR42776">
    <property type="entry name" value="SERINE PEPTIDASE S9 FAMILY MEMBER"/>
    <property type="match status" value="1"/>
</dbReference>
<dbReference type="GO" id="GO:0004252">
    <property type="term" value="F:serine-type endopeptidase activity"/>
    <property type="evidence" value="ECO:0007669"/>
    <property type="project" value="TreeGrafter"/>
</dbReference>
<dbReference type="SUPFAM" id="SSF53474">
    <property type="entry name" value="alpha/beta-Hydrolases"/>
    <property type="match status" value="1"/>
</dbReference>
<proteinExistence type="predicted"/>
<accession>A0A1U7PT25</accession>
<protein>
    <submittedName>
        <fullName evidence="4">Prolyl oligopeptidase family protein</fullName>
    </submittedName>
</protein>
<dbReference type="SUPFAM" id="SSF82171">
    <property type="entry name" value="DPP6 N-terminal domain-like"/>
    <property type="match status" value="1"/>
</dbReference>
<dbReference type="RefSeq" id="WP_076782135.1">
    <property type="nucleotide sequence ID" value="NZ_FTPU01000005.1"/>
</dbReference>
<evidence type="ECO:0000313" key="5">
    <source>
        <dbReference type="Proteomes" id="UP000187261"/>
    </source>
</evidence>
<feature type="domain" description="Peptidase S9 prolyl oligopeptidase catalytic" evidence="3">
    <location>
        <begin position="644"/>
        <end position="811"/>
    </location>
</feature>
<keyword evidence="2" id="KW-0732">Signal</keyword>
<dbReference type="AlphaFoldDB" id="A0A1U7PT25"/>
<evidence type="ECO:0000259" key="3">
    <source>
        <dbReference type="Pfam" id="PF00326"/>
    </source>
</evidence>
<feature type="chain" id="PRO_5013205431" evidence="2">
    <location>
        <begin position="23"/>
        <end position="827"/>
    </location>
</feature>
<dbReference type="PANTHER" id="PTHR42776:SF4">
    <property type="entry name" value="ACYLAMINO-ACID-RELEASING ENZYME"/>
    <property type="match status" value="1"/>
</dbReference>
<evidence type="ECO:0000256" key="1">
    <source>
        <dbReference type="ARBA" id="ARBA00022801"/>
    </source>
</evidence>